<comment type="similarity">
    <text evidence="1 4">Belongs to the short-chain dehydrogenases/reductases (SDR) family.</text>
</comment>
<dbReference type="PRINTS" id="PR00080">
    <property type="entry name" value="SDRFAMILY"/>
</dbReference>
<evidence type="ECO:0000313" key="5">
    <source>
        <dbReference type="EMBL" id="OCF24771.1"/>
    </source>
</evidence>
<accession>A0A1B9G178</accession>
<dbReference type="GO" id="GO:0016491">
    <property type="term" value="F:oxidoreductase activity"/>
    <property type="evidence" value="ECO:0007669"/>
    <property type="project" value="UniProtKB-KW"/>
</dbReference>
<dbReference type="InterPro" id="IPR002347">
    <property type="entry name" value="SDR_fam"/>
</dbReference>
<dbReference type="FunFam" id="3.40.50.720:FF:000084">
    <property type="entry name" value="Short-chain dehydrogenase reductase"/>
    <property type="match status" value="1"/>
</dbReference>
<dbReference type="STRING" id="1296100.A0A1B9G178"/>
<dbReference type="PANTHER" id="PTHR43618">
    <property type="entry name" value="7-ALPHA-HYDROXYSTEROID DEHYDROGENASE"/>
    <property type="match status" value="1"/>
</dbReference>
<proteinExistence type="inferred from homology"/>
<reference evidence="5" key="2">
    <citation type="submission" date="2014-01" db="EMBL/GenBank/DDBJ databases">
        <title>Evolution of pathogenesis and genome organization in the Tremellales.</title>
        <authorList>
            <person name="Cuomo C."/>
            <person name="Litvintseva A."/>
            <person name="Heitman J."/>
            <person name="Chen Y."/>
            <person name="Sun S."/>
            <person name="Springer D."/>
            <person name="Dromer F."/>
            <person name="Young S."/>
            <person name="Zeng Q."/>
            <person name="Chapman S."/>
            <person name="Gujja S."/>
            <person name="Saif S."/>
            <person name="Birren B."/>
        </authorList>
    </citation>
    <scope>NUCLEOTIDE SEQUENCE</scope>
    <source>
        <strain evidence="5">CBS 10118</strain>
    </source>
</reference>
<dbReference type="InterPro" id="IPR020904">
    <property type="entry name" value="Sc_DH/Rdtase_CS"/>
</dbReference>
<dbReference type="OrthoDB" id="2898618at2759"/>
<evidence type="ECO:0000256" key="2">
    <source>
        <dbReference type="ARBA" id="ARBA00022857"/>
    </source>
</evidence>
<name>A0A1B9G178_9TREE</name>
<dbReference type="SUPFAM" id="SSF51735">
    <property type="entry name" value="NAD(P)-binding Rossmann-fold domains"/>
    <property type="match status" value="1"/>
</dbReference>
<evidence type="ECO:0000256" key="1">
    <source>
        <dbReference type="ARBA" id="ARBA00006484"/>
    </source>
</evidence>
<gene>
    <name evidence="5" type="ORF">I302_06232</name>
</gene>
<keyword evidence="3" id="KW-0560">Oxidoreductase</keyword>
<dbReference type="VEuPathDB" id="FungiDB:I302_06232"/>
<dbReference type="PROSITE" id="PS00061">
    <property type="entry name" value="ADH_SHORT"/>
    <property type="match status" value="1"/>
</dbReference>
<keyword evidence="2" id="KW-0521">NADP</keyword>
<dbReference type="InterPro" id="IPR036291">
    <property type="entry name" value="NAD(P)-bd_dom_sf"/>
</dbReference>
<organism evidence="5">
    <name type="scientific">Kwoniella bestiolae CBS 10118</name>
    <dbReference type="NCBI Taxonomy" id="1296100"/>
    <lineage>
        <taxon>Eukaryota</taxon>
        <taxon>Fungi</taxon>
        <taxon>Dikarya</taxon>
        <taxon>Basidiomycota</taxon>
        <taxon>Agaricomycotina</taxon>
        <taxon>Tremellomycetes</taxon>
        <taxon>Tremellales</taxon>
        <taxon>Cryptococcaceae</taxon>
        <taxon>Kwoniella</taxon>
    </lineage>
</organism>
<dbReference type="PRINTS" id="PR00081">
    <property type="entry name" value="GDHRDH"/>
</dbReference>
<sequence>MEINSLFDVKGKIVLVTGGGRGVGEMCIAGLISNTVQVYISSRDAKACEETAKRLTKEGPGECIAIPADLSKYEECERVVAELEKREKVLHILVNNSGATWGEDLSTYPDSAFSKLMTLNVQRVFTLTQKLVPLLSKAQEEGFVGRIINIGSINGVNPPGLETYAYSASKAALHQLSKHLSTRLGPSITVNTLALGPFRSKMMKFTLDNFERELAESLPMKRIGAPGDVAAACLWLSSKGGEWVTGTVIPIDGGSLVATQAKL</sequence>
<dbReference type="PANTHER" id="PTHR43618:SF17">
    <property type="entry name" value="RHAMNOLIPIDS BIOSYNTHESIS 3-OXOACYL-[ACYL-CARRIER-PROTEIN] REDUCTASE"/>
    <property type="match status" value="1"/>
</dbReference>
<dbReference type="EMBL" id="KI894022">
    <property type="protein sequence ID" value="OCF24771.1"/>
    <property type="molecule type" value="Genomic_DNA"/>
</dbReference>
<dbReference type="InterPro" id="IPR052178">
    <property type="entry name" value="Sec_Metab_Biosynth_SDR"/>
</dbReference>
<evidence type="ECO:0000256" key="4">
    <source>
        <dbReference type="RuleBase" id="RU000363"/>
    </source>
</evidence>
<reference evidence="5" key="1">
    <citation type="submission" date="2013-07" db="EMBL/GenBank/DDBJ databases">
        <title>The Genome Sequence of Cryptococcus bestiolae CBS10118.</title>
        <authorList>
            <consortium name="The Broad Institute Genome Sequencing Platform"/>
            <person name="Cuomo C."/>
            <person name="Litvintseva A."/>
            <person name="Chen Y."/>
            <person name="Heitman J."/>
            <person name="Sun S."/>
            <person name="Springer D."/>
            <person name="Dromer F."/>
            <person name="Young S.K."/>
            <person name="Zeng Q."/>
            <person name="Gargeya S."/>
            <person name="Fitzgerald M."/>
            <person name="Abouelleil A."/>
            <person name="Alvarado L."/>
            <person name="Berlin A.M."/>
            <person name="Chapman S.B."/>
            <person name="Dewar J."/>
            <person name="Goldberg J."/>
            <person name="Griggs A."/>
            <person name="Gujja S."/>
            <person name="Hansen M."/>
            <person name="Howarth C."/>
            <person name="Imamovic A."/>
            <person name="Larimer J."/>
            <person name="McCowan C."/>
            <person name="Murphy C."/>
            <person name="Pearson M."/>
            <person name="Priest M."/>
            <person name="Roberts A."/>
            <person name="Saif S."/>
            <person name="Shea T."/>
            <person name="Sykes S."/>
            <person name="Wortman J."/>
            <person name="Nusbaum C."/>
            <person name="Birren B."/>
        </authorList>
    </citation>
    <scope>NUCLEOTIDE SEQUENCE [LARGE SCALE GENOMIC DNA]</scope>
    <source>
        <strain evidence="5">CBS 10118</strain>
    </source>
</reference>
<dbReference type="Pfam" id="PF00106">
    <property type="entry name" value="adh_short"/>
    <property type="match status" value="1"/>
</dbReference>
<dbReference type="AlphaFoldDB" id="A0A1B9G178"/>
<evidence type="ECO:0000256" key="3">
    <source>
        <dbReference type="ARBA" id="ARBA00023002"/>
    </source>
</evidence>
<dbReference type="Gene3D" id="3.40.50.720">
    <property type="entry name" value="NAD(P)-binding Rossmann-like Domain"/>
    <property type="match status" value="1"/>
</dbReference>
<protein>
    <submittedName>
        <fullName evidence="5">Beta-ketoacyl reductase</fullName>
    </submittedName>
</protein>